<dbReference type="PROSITE" id="PS50893">
    <property type="entry name" value="ABC_TRANSPORTER_2"/>
    <property type="match status" value="3"/>
</dbReference>
<dbReference type="InterPro" id="IPR041102">
    <property type="entry name" value="UvrA_inter"/>
</dbReference>
<keyword evidence="7" id="KW-0228">DNA excision</keyword>
<dbReference type="SMART" id="SM00382">
    <property type="entry name" value="AAA"/>
    <property type="match status" value="2"/>
</dbReference>
<dbReference type="GO" id="GO:0006289">
    <property type="term" value="P:nucleotide-excision repair"/>
    <property type="evidence" value="ECO:0007669"/>
    <property type="project" value="InterPro"/>
</dbReference>
<keyword evidence="8" id="KW-0863">Zinc-finger</keyword>
<keyword evidence="12" id="KW-0238">DNA-binding</keyword>
<keyword evidence="4" id="KW-0677">Repeat</keyword>
<evidence type="ECO:0000256" key="16">
    <source>
        <dbReference type="ARBA" id="ARBA00042156"/>
    </source>
</evidence>
<keyword evidence="2" id="KW-0963">Cytoplasm</keyword>
<evidence type="ECO:0000256" key="13">
    <source>
        <dbReference type="ARBA" id="ARBA00023204"/>
    </source>
</evidence>
<evidence type="ECO:0000256" key="9">
    <source>
        <dbReference type="ARBA" id="ARBA00022833"/>
    </source>
</evidence>
<keyword evidence="13" id="KW-0234">DNA repair</keyword>
<evidence type="ECO:0000256" key="4">
    <source>
        <dbReference type="ARBA" id="ARBA00022737"/>
    </source>
</evidence>
<dbReference type="GO" id="GO:0004518">
    <property type="term" value="F:nuclease activity"/>
    <property type="evidence" value="ECO:0007669"/>
    <property type="project" value="UniProtKB-KW"/>
</dbReference>
<dbReference type="RefSeq" id="WP_121770221.1">
    <property type="nucleotide sequence ID" value="NZ_RAWM01000040.1"/>
</dbReference>
<dbReference type="InterPro" id="IPR003439">
    <property type="entry name" value="ABC_transporter-like_ATP-bd"/>
</dbReference>
<evidence type="ECO:0000256" key="12">
    <source>
        <dbReference type="ARBA" id="ARBA00023125"/>
    </source>
</evidence>
<dbReference type="Gene3D" id="3.30.190.20">
    <property type="match status" value="2"/>
</dbReference>
<name>A0A3A8QUN7_9BACT</name>
<feature type="domain" description="ABC transporter" evidence="17">
    <location>
        <begin position="1408"/>
        <end position="1751"/>
    </location>
</feature>
<dbReference type="InterPro" id="IPR027417">
    <property type="entry name" value="P-loop_NTPase"/>
</dbReference>
<feature type="domain" description="ABC transporter" evidence="17">
    <location>
        <begin position="586"/>
        <end position="914"/>
    </location>
</feature>
<evidence type="ECO:0000256" key="8">
    <source>
        <dbReference type="ARBA" id="ARBA00022771"/>
    </source>
</evidence>
<comment type="similarity">
    <text evidence="14">Belongs to the ABC transporter superfamily. UvrA family.</text>
</comment>
<dbReference type="GO" id="GO:0016887">
    <property type="term" value="F:ATP hydrolysis activity"/>
    <property type="evidence" value="ECO:0007669"/>
    <property type="project" value="InterPro"/>
</dbReference>
<evidence type="ECO:0000256" key="14">
    <source>
        <dbReference type="ARBA" id="ARBA00038000"/>
    </source>
</evidence>
<dbReference type="SUPFAM" id="SSF52540">
    <property type="entry name" value="P-loop containing nucleoside triphosphate hydrolases"/>
    <property type="match status" value="4"/>
</dbReference>
<keyword evidence="19" id="KW-1185">Reference proteome</keyword>
<evidence type="ECO:0000313" key="18">
    <source>
        <dbReference type="EMBL" id="RKH68582.1"/>
    </source>
</evidence>
<reference evidence="19" key="1">
    <citation type="submission" date="2018-09" db="EMBL/GenBank/DDBJ databases">
        <authorList>
            <person name="Livingstone P.G."/>
            <person name="Whitworth D.E."/>
        </authorList>
    </citation>
    <scope>NUCLEOTIDE SEQUENCE [LARGE SCALE GENOMIC DNA]</scope>
    <source>
        <strain evidence="19">AB047A</strain>
    </source>
</reference>
<evidence type="ECO:0000256" key="1">
    <source>
        <dbReference type="ARBA" id="ARBA00004496"/>
    </source>
</evidence>
<feature type="domain" description="ABC transporter" evidence="17">
    <location>
        <begin position="924"/>
        <end position="1410"/>
    </location>
</feature>
<keyword evidence="3" id="KW-0479">Metal-binding</keyword>
<keyword evidence="10" id="KW-0067">ATP-binding</keyword>
<dbReference type="Proteomes" id="UP000282656">
    <property type="component" value="Unassembled WGS sequence"/>
</dbReference>
<keyword evidence="9" id="KW-0862">Zinc</keyword>
<dbReference type="Gene3D" id="3.40.50.300">
    <property type="entry name" value="P-loop containing nucleotide triphosphate hydrolases"/>
    <property type="match status" value="6"/>
</dbReference>
<dbReference type="GO" id="GO:0003677">
    <property type="term" value="F:DNA binding"/>
    <property type="evidence" value="ECO:0007669"/>
    <property type="project" value="UniProtKB-KW"/>
</dbReference>
<evidence type="ECO:0000256" key="15">
    <source>
        <dbReference type="ARBA" id="ARBA00039316"/>
    </source>
</evidence>
<dbReference type="InterPro" id="IPR041552">
    <property type="entry name" value="UvrA_DNA-bd"/>
</dbReference>
<dbReference type="PROSITE" id="PS00211">
    <property type="entry name" value="ABC_TRANSPORTER_1"/>
    <property type="match status" value="3"/>
</dbReference>
<evidence type="ECO:0000313" key="19">
    <source>
        <dbReference type="Proteomes" id="UP000282656"/>
    </source>
</evidence>
<evidence type="ECO:0000256" key="5">
    <source>
        <dbReference type="ARBA" id="ARBA00022741"/>
    </source>
</evidence>
<gene>
    <name evidence="18" type="primary">uvrA</name>
    <name evidence="18" type="ORF">D7X96_17210</name>
</gene>
<accession>A0A3A8QUN7</accession>
<dbReference type="GO" id="GO:0005524">
    <property type="term" value="F:ATP binding"/>
    <property type="evidence" value="ECO:0007669"/>
    <property type="project" value="UniProtKB-KW"/>
</dbReference>
<keyword evidence="11" id="KW-0267">Excision nuclease</keyword>
<comment type="subcellular location">
    <subcellularLocation>
        <location evidence="1">Cytoplasm</location>
    </subcellularLocation>
</comment>
<keyword evidence="5" id="KW-0547">Nucleotide-binding</keyword>
<proteinExistence type="inferred from homology"/>
<dbReference type="EMBL" id="RAWM01000040">
    <property type="protein sequence ID" value="RKH68582.1"/>
    <property type="molecule type" value="Genomic_DNA"/>
</dbReference>
<dbReference type="GO" id="GO:0009380">
    <property type="term" value="C:excinuclease repair complex"/>
    <property type="evidence" value="ECO:0007669"/>
    <property type="project" value="InterPro"/>
</dbReference>
<dbReference type="Pfam" id="PF17755">
    <property type="entry name" value="UvrA_DNA-bind"/>
    <property type="match status" value="1"/>
</dbReference>
<evidence type="ECO:0000256" key="3">
    <source>
        <dbReference type="ARBA" id="ARBA00022723"/>
    </source>
</evidence>
<dbReference type="Gene3D" id="1.20.1580.10">
    <property type="entry name" value="ABC transporter ATPase like domain"/>
    <property type="match status" value="6"/>
</dbReference>
<dbReference type="GO" id="GO:0008270">
    <property type="term" value="F:zinc ion binding"/>
    <property type="evidence" value="ECO:0007669"/>
    <property type="project" value="UniProtKB-KW"/>
</dbReference>
<dbReference type="PANTHER" id="PTHR43152:SF3">
    <property type="entry name" value="UVRABC SYSTEM PROTEIN A"/>
    <property type="match status" value="1"/>
</dbReference>
<dbReference type="InterPro" id="IPR004602">
    <property type="entry name" value="UvrA"/>
</dbReference>
<protein>
    <recommendedName>
        <fullName evidence="15">UvrABC system protein A</fullName>
    </recommendedName>
    <alternativeName>
        <fullName evidence="16">Excinuclease ABC subunit A</fullName>
    </alternativeName>
</protein>
<keyword evidence="6" id="KW-0227">DNA damage</keyword>
<dbReference type="Gene3D" id="1.10.8.280">
    <property type="entry name" value="ABC transporter ATPase domain-like"/>
    <property type="match status" value="1"/>
</dbReference>
<dbReference type="OrthoDB" id="9809851at2"/>
<evidence type="ECO:0000256" key="7">
    <source>
        <dbReference type="ARBA" id="ARBA00022769"/>
    </source>
</evidence>
<dbReference type="NCBIfam" id="TIGR00630">
    <property type="entry name" value="uvra"/>
    <property type="match status" value="1"/>
</dbReference>
<sequence length="1770" mass="190109">MHKTHLVGARTHNLKDLSVDLSEGEFVCVTGVSGGGKSSLALDTLYAEGQRRFVESFSPYARQFLERLERPPMDALEPVAAGVAVDRRAPVKSSRSTVATLADVEPYLSALFTREAMPVCPDCGLEAVRTDARVAAKAALREHPDAAAVFTWPVRIPDTAAFIDARARLLKDGYHRLMVQGEVKELETLKPGEATDPAGVAQVVVDRVKLADANLSRVTQALEDAWARADGEAFLFLPDTAPKKLRRGLVCPRCAREFELARPGLFSYQSPVGACAPCRGFGRTIGIDWGKVIPNPGLSLAQGAIRPWSGQSTTWERDMLQRYCRQKGIPFDKPWEKLTEAQREAVLQGEGDYDGGRVYPGVRAWFRWMESRTYKMHVRVLLARYRAYTLCEACHGARLNEQARAWRVGGLDLPGWHGLELTDALARLDALKTLTGQGDLARRELSARLRYLQRVGLGYLTLDRPARTLSGGEAQRVSLTAALGTSLTGALFVLDEPTVGLHPGDVPPLTEAIAELADRGNIALVIEHDPLIIRSAHRVLELGPGAGRHGGTLCFDGTPEALAKRQDLPTGRMLSGGAEAPRTPRTRTGEIVIREAREHNLKDVSVRVPLGVLCAITGPSGSGKSTLMDEVLYRHLARGLGVKDVEAPGDVAAVEGGAQVEAITFVDQSPLGRTSRGNAATYTKAWDRLRERFASEPDAEARGLTSAHFSFNVDKGRCEACSGEGYETVEMQFLADVALLCAVCRGRRFKEEVLAVRHQGFSVAQVLEMTVDEVLQHFGDDSALKRTLGPAQRLGLGYLPLGQPLSTLSGGEAQRLKLARALASDAKGTLFLIDEPSAGLHAEDVRHVMASLHALVDRGASVLVVDHDVSVMKGSDWIIDLGPKGGRDGGRLVAEGTPSDVAKVKGSATAAALRGEGKPLAKAVKLRRPGKEAPPAIEVEHAREHNLKDVSCRIPLGKMTVVTGPSGSGKSSLVFDVVFAEGQRRFLETLTPYARQFLPTLPRPDVERISSIPPTVALEQRTSRAGATSTVATVTEVAHYLRLMYAKIGEPHCPHDDTPIGATTPAALYAQVLATKGDGQVLAPAVRARKGTYLDVFTAAARAGITQAIVDGELASTDNPPRLAKTKEHDIDLVMYEGKLAKLPRELFEASLNWGKGAVKLRTGKAETLLSSERTCPKCGTAVPELDPRWFSFNTKQGRCESCEGTGVQGGASAMAEGETAPCRTCSGTRLSPVPRAVRLEGARYHEVVQASVTATLARVRSWKLKGDRALLGETARQEMLRRLEFLERVGLGYLSLDRNAATLSGGEMQRLRLSAQLGAGLTGAMYVLDEPTIGLHPRDTHRLLDNLRALVETGSTVLVVEHDSDTIRAADHLLDLGPTGGRGGGHILAEGTPDVVLESDSPTAQALRAAQVRPPSGRGEPKAWVELKGARANNLQRVDLKLPVGRLNVVSGVSGSGKSTLIRQVLYPALRDKLGLVTAKPGAFDALKGTESIKRVLSVDQSPIGRTPRSVPATFLGIWDELRRVFAATPEAKIRGFGPARFSFNTAAGGRCKVCEGQGAISHEMSFLPDVVTPCEACNGARFDAATLEVRYHGLTVGDVLRLSADEAKDVFRALPKVAAPLECLADLGVGYLQLGQGSNTLSGGEAQRLKLAAELTATSRHEPTLYVLDEPTTGLHLGDVEKLITFMGRLVDRGDTLVVIEHHPSVIAAGDHVVELGPEGGEGGGRIVGEGTPREVAKLKTPTGRVLKSLFSAEEPRSSRRLTGTVKG</sequence>
<comment type="caution">
    <text evidence="18">The sequence shown here is derived from an EMBL/GenBank/DDBJ whole genome shotgun (WGS) entry which is preliminary data.</text>
</comment>
<evidence type="ECO:0000256" key="2">
    <source>
        <dbReference type="ARBA" id="ARBA00022490"/>
    </source>
</evidence>
<evidence type="ECO:0000256" key="11">
    <source>
        <dbReference type="ARBA" id="ARBA00022881"/>
    </source>
</evidence>
<evidence type="ECO:0000259" key="17">
    <source>
        <dbReference type="PROSITE" id="PS50893"/>
    </source>
</evidence>
<organism evidence="18 19">
    <name type="scientific">Corallococcus interemptor</name>
    <dbReference type="NCBI Taxonomy" id="2316720"/>
    <lineage>
        <taxon>Bacteria</taxon>
        <taxon>Pseudomonadati</taxon>
        <taxon>Myxococcota</taxon>
        <taxon>Myxococcia</taxon>
        <taxon>Myxococcales</taxon>
        <taxon>Cystobacterineae</taxon>
        <taxon>Myxococcaceae</taxon>
        <taxon>Corallococcus</taxon>
    </lineage>
</organism>
<dbReference type="InterPro" id="IPR003593">
    <property type="entry name" value="AAA+_ATPase"/>
</dbReference>
<dbReference type="Pfam" id="PF17760">
    <property type="entry name" value="UvrA_inter"/>
    <property type="match status" value="2"/>
</dbReference>
<dbReference type="InterPro" id="IPR017871">
    <property type="entry name" value="ABC_transporter-like_CS"/>
</dbReference>
<evidence type="ECO:0000256" key="10">
    <source>
        <dbReference type="ARBA" id="ARBA00022840"/>
    </source>
</evidence>
<dbReference type="PANTHER" id="PTHR43152">
    <property type="entry name" value="UVRABC SYSTEM PROTEIN A"/>
    <property type="match status" value="1"/>
</dbReference>
<dbReference type="GO" id="GO:0005737">
    <property type="term" value="C:cytoplasm"/>
    <property type="evidence" value="ECO:0007669"/>
    <property type="project" value="UniProtKB-SubCell"/>
</dbReference>
<evidence type="ECO:0000256" key="6">
    <source>
        <dbReference type="ARBA" id="ARBA00022763"/>
    </source>
</evidence>